<dbReference type="InterPro" id="IPR016024">
    <property type="entry name" value="ARM-type_fold"/>
</dbReference>
<dbReference type="Gene3D" id="1.25.10.10">
    <property type="entry name" value="Leucine-rich Repeat Variant"/>
    <property type="match status" value="3"/>
</dbReference>
<dbReference type="eggNOG" id="ENOG502QRXT">
    <property type="taxonomic scope" value="Eukaryota"/>
</dbReference>
<reference evidence="3" key="2">
    <citation type="submission" date="2015-06" db="UniProtKB">
        <authorList>
            <consortium name="EnsemblProtists"/>
        </authorList>
    </citation>
    <scope>IDENTIFICATION</scope>
    <source>
        <strain evidence="3">Emoy2</strain>
    </source>
</reference>
<dbReference type="HOGENOM" id="CLU_010823_2_0_1"/>
<sequence>MLCMRIQRDVNCLTDADRTVRRRGVDKLHRALQYEASRVSDAVLRALCVSHLLRPLLQCAERDVVEKCREQALRLLLVLCEHGALEQSNTTLKEVVALIDARLGTFPFPEPTEEIRLLLLQLLYAFLKQLAAVYGTPTSLQDVITELANTLSKTAVDPFPDAKKMSAECVILIARTWKHDLRLQIGTIVRPMIANLGHQHSRVRVCALQALEAAVPCASEALQHLMKELLLPAVSKVVLDQSPSVRKQLVITLATWMAQSEQIEQFEASVFPIFLAGVADDAPDVRALCLAKLNDLSVIWESRGEARGVGSGDELMEVDSEPARNIPPFFFDTRPPVGARNFAASIKAQVLPFLLEKSGDWTARVRERYTQVLTAYLILLEQIMNPFLDEVFAAIGKTCRDDEEIVCNSVKACLVVIGFYTDPRVILASLRPMIAGKQAGQDSAHHRTNGLIMLRMSIEGMMKQTIDAHLEASKCMNELATHMKQPVEALKSYRVVLLQKAIIPNIACRGERIAATIRKVAVACACTCLRQGIVDESCLAETAPQLLLVLRSSIDDSDAKTRQLVCLALQHLFLASPGCLGEEPVQQLYSEILKRLDDSNDIVRKTACQTFATFLKTAPKKHLQGPIIDYALDCLFVHLDDSEPEIQEAAYSVLRETVAIDAPRLAKKAEESRGRYQNPRYCEQLLSLATAAQSTGDT</sequence>
<dbReference type="VEuPathDB" id="FungiDB:HpaG806086"/>
<dbReference type="Pfam" id="PF25757">
    <property type="entry name" value="TPR_DNAAF5"/>
    <property type="match status" value="1"/>
</dbReference>
<dbReference type="OMA" id="AFQGPWA"/>
<evidence type="ECO:0000313" key="3">
    <source>
        <dbReference type="EnsemblProtists" id="HpaP806086"/>
    </source>
</evidence>
<dbReference type="SUPFAM" id="SSF48371">
    <property type="entry name" value="ARM repeat"/>
    <property type="match status" value="1"/>
</dbReference>
<dbReference type="PANTHER" id="PTHR16216">
    <property type="entry name" value="DYNEIN ASSEMBLY FACTOR 5, AXONEMAL"/>
    <property type="match status" value="1"/>
</dbReference>
<name>M4BI60_HYAAE</name>
<feature type="domain" description="Dynein axonemal assembly factor 5 TPR repeats" evidence="2">
    <location>
        <begin position="12"/>
        <end position="302"/>
    </location>
</feature>
<evidence type="ECO:0000259" key="2">
    <source>
        <dbReference type="Pfam" id="PF25757"/>
    </source>
</evidence>
<dbReference type="EnsemblProtists" id="HpaT806086">
    <property type="protein sequence ID" value="HpaP806086"/>
    <property type="gene ID" value="HpaG806086"/>
</dbReference>
<organism evidence="3 4">
    <name type="scientific">Hyaloperonospora arabidopsidis (strain Emoy2)</name>
    <name type="common">Downy mildew agent</name>
    <name type="synonym">Peronospora arabidopsidis</name>
    <dbReference type="NCBI Taxonomy" id="559515"/>
    <lineage>
        <taxon>Eukaryota</taxon>
        <taxon>Sar</taxon>
        <taxon>Stramenopiles</taxon>
        <taxon>Oomycota</taxon>
        <taxon>Peronosporomycetes</taxon>
        <taxon>Peronosporales</taxon>
        <taxon>Peronosporaceae</taxon>
        <taxon>Hyaloperonospora</taxon>
    </lineage>
</organism>
<dbReference type="InterPro" id="IPR057978">
    <property type="entry name" value="TPR_DAAF5"/>
</dbReference>
<dbReference type="AlphaFoldDB" id="M4BI60"/>
<evidence type="ECO:0000259" key="1">
    <source>
        <dbReference type="Pfam" id="PF24573"/>
    </source>
</evidence>
<dbReference type="InterPro" id="IPR052623">
    <property type="entry name" value="DAAF5"/>
</dbReference>
<feature type="domain" description="Dynein axonemal assembly factor 5 HEAT-repeat" evidence="1">
    <location>
        <begin position="333"/>
        <end position="472"/>
    </location>
</feature>
<protein>
    <recommendedName>
        <fullName evidence="5">TOG domain-containing protein</fullName>
    </recommendedName>
</protein>
<accession>M4BI60</accession>
<keyword evidence="4" id="KW-1185">Reference proteome</keyword>
<dbReference type="InterPro" id="IPR011989">
    <property type="entry name" value="ARM-like"/>
</dbReference>
<dbReference type="Pfam" id="PF24573">
    <property type="entry name" value="HEAT_DAAF5"/>
    <property type="match status" value="1"/>
</dbReference>
<dbReference type="InParanoid" id="M4BI60"/>
<dbReference type="Proteomes" id="UP000011713">
    <property type="component" value="Unassembled WGS sequence"/>
</dbReference>
<evidence type="ECO:0008006" key="5">
    <source>
        <dbReference type="Google" id="ProtNLM"/>
    </source>
</evidence>
<proteinExistence type="predicted"/>
<dbReference type="EMBL" id="JH598287">
    <property type="status" value="NOT_ANNOTATED_CDS"/>
    <property type="molecule type" value="Genomic_DNA"/>
</dbReference>
<dbReference type="InterPro" id="IPR056497">
    <property type="entry name" value="HEAT_DAAF5"/>
</dbReference>
<evidence type="ECO:0000313" key="4">
    <source>
        <dbReference type="Proteomes" id="UP000011713"/>
    </source>
</evidence>
<dbReference type="PANTHER" id="PTHR16216:SF2">
    <property type="entry name" value="DYNEIN AXONEMAL ASSEMBLY FACTOR 5"/>
    <property type="match status" value="1"/>
</dbReference>
<reference evidence="4" key="1">
    <citation type="journal article" date="2010" name="Science">
        <title>Signatures of adaptation to obligate biotrophy in the Hyaloperonospora arabidopsidis genome.</title>
        <authorList>
            <person name="Baxter L."/>
            <person name="Tripathy S."/>
            <person name="Ishaque N."/>
            <person name="Boot N."/>
            <person name="Cabral A."/>
            <person name="Kemen E."/>
            <person name="Thines M."/>
            <person name="Ah-Fong A."/>
            <person name="Anderson R."/>
            <person name="Badejoko W."/>
            <person name="Bittner-Eddy P."/>
            <person name="Boore J.L."/>
            <person name="Chibucos M.C."/>
            <person name="Coates M."/>
            <person name="Dehal P."/>
            <person name="Delehaunty K."/>
            <person name="Dong S."/>
            <person name="Downton P."/>
            <person name="Dumas B."/>
            <person name="Fabro G."/>
            <person name="Fronick C."/>
            <person name="Fuerstenberg S.I."/>
            <person name="Fulton L."/>
            <person name="Gaulin E."/>
            <person name="Govers F."/>
            <person name="Hughes L."/>
            <person name="Humphray S."/>
            <person name="Jiang R.H."/>
            <person name="Judelson H."/>
            <person name="Kamoun S."/>
            <person name="Kyung K."/>
            <person name="Meijer H."/>
            <person name="Minx P."/>
            <person name="Morris P."/>
            <person name="Nelson J."/>
            <person name="Phuntumart V."/>
            <person name="Qutob D."/>
            <person name="Rehmany A."/>
            <person name="Rougon-Cardoso A."/>
            <person name="Ryden P."/>
            <person name="Torto-Alalibo T."/>
            <person name="Studholme D."/>
            <person name="Wang Y."/>
            <person name="Win J."/>
            <person name="Wood J."/>
            <person name="Clifton S.W."/>
            <person name="Rogers J."/>
            <person name="Van den Ackerveken G."/>
            <person name="Jones J.D."/>
            <person name="McDowell J.M."/>
            <person name="Beynon J."/>
            <person name="Tyler B.M."/>
        </authorList>
    </citation>
    <scope>NUCLEOTIDE SEQUENCE [LARGE SCALE GENOMIC DNA]</scope>
    <source>
        <strain evidence="4">Emoy2</strain>
    </source>
</reference>
<dbReference type="STRING" id="559515.M4BI60"/>